<name>A0A5C3QJA3_9AGAR</name>
<evidence type="ECO:0000313" key="2">
    <source>
        <dbReference type="Proteomes" id="UP000305067"/>
    </source>
</evidence>
<dbReference type="OrthoDB" id="3244423at2759"/>
<protein>
    <recommendedName>
        <fullName evidence="3">F-box domain-containing protein</fullName>
    </recommendedName>
</protein>
<evidence type="ECO:0000313" key="1">
    <source>
        <dbReference type="EMBL" id="TFL01617.1"/>
    </source>
</evidence>
<sequence length="479" mass="54117">MTDHHTESPLIALLHDELLVQIFHYGQSERSLSRPAETEETVVPLEVTVSQVSMHWRNVALNYPCLWTNILVAEHTKADHFPLNMARAYLERCNSAPLVARVDLKNEASAKYRQVLDLLLAKSKYWHRVSIHFSLYEGVETDVFNALQNLSAPWLQYLSITSDPCGPSPQENSSPASGSLDANFPRLFGGAGGCPNLELLRLSGRALCLQAPPLHITTLHLEQCLNGWVLNWPRLHSLLSQCIQLVNLSIQGTILDRNDWLDVHRPPGITMPFLRSLRICGVTGEVYSGMLLAIIAPRLEVLFIKKAMGNDFALFLDACTHAPPRFPRLNSIVLDDFEFDPRGYERFFEIFPEIRHITVLDTPSRVPTIVELLSGDINSKNSLLRPGFVPCPNLVSLTVLLHWDAPHLLLDAARIRHASGLPLMKIRLGVGSDVEEEDEEDLKGPLREYIPHVELFREADPWPINLSYTDEDDLWYDDD</sequence>
<dbReference type="Gene3D" id="3.80.10.10">
    <property type="entry name" value="Ribonuclease Inhibitor"/>
    <property type="match status" value="1"/>
</dbReference>
<proteinExistence type="predicted"/>
<reference evidence="1 2" key="1">
    <citation type="journal article" date="2019" name="Nat. Ecol. Evol.">
        <title>Megaphylogeny resolves global patterns of mushroom evolution.</title>
        <authorList>
            <person name="Varga T."/>
            <person name="Krizsan K."/>
            <person name="Foldi C."/>
            <person name="Dima B."/>
            <person name="Sanchez-Garcia M."/>
            <person name="Sanchez-Ramirez S."/>
            <person name="Szollosi G.J."/>
            <person name="Szarkandi J.G."/>
            <person name="Papp V."/>
            <person name="Albert L."/>
            <person name="Andreopoulos W."/>
            <person name="Angelini C."/>
            <person name="Antonin V."/>
            <person name="Barry K.W."/>
            <person name="Bougher N.L."/>
            <person name="Buchanan P."/>
            <person name="Buyck B."/>
            <person name="Bense V."/>
            <person name="Catcheside P."/>
            <person name="Chovatia M."/>
            <person name="Cooper J."/>
            <person name="Damon W."/>
            <person name="Desjardin D."/>
            <person name="Finy P."/>
            <person name="Geml J."/>
            <person name="Haridas S."/>
            <person name="Hughes K."/>
            <person name="Justo A."/>
            <person name="Karasinski D."/>
            <person name="Kautmanova I."/>
            <person name="Kiss B."/>
            <person name="Kocsube S."/>
            <person name="Kotiranta H."/>
            <person name="LaButti K.M."/>
            <person name="Lechner B.E."/>
            <person name="Liimatainen K."/>
            <person name="Lipzen A."/>
            <person name="Lukacs Z."/>
            <person name="Mihaltcheva S."/>
            <person name="Morgado L.N."/>
            <person name="Niskanen T."/>
            <person name="Noordeloos M.E."/>
            <person name="Ohm R.A."/>
            <person name="Ortiz-Santana B."/>
            <person name="Ovrebo C."/>
            <person name="Racz N."/>
            <person name="Riley R."/>
            <person name="Savchenko A."/>
            <person name="Shiryaev A."/>
            <person name="Soop K."/>
            <person name="Spirin V."/>
            <person name="Szebenyi C."/>
            <person name="Tomsovsky M."/>
            <person name="Tulloss R.E."/>
            <person name="Uehling J."/>
            <person name="Grigoriev I.V."/>
            <person name="Vagvolgyi C."/>
            <person name="Papp T."/>
            <person name="Martin F.M."/>
            <person name="Miettinen O."/>
            <person name="Hibbett D.S."/>
            <person name="Nagy L.G."/>
        </authorList>
    </citation>
    <scope>NUCLEOTIDE SEQUENCE [LARGE SCALE GENOMIC DNA]</scope>
    <source>
        <strain evidence="1 2">CBS 309.79</strain>
    </source>
</reference>
<dbReference type="InterPro" id="IPR032675">
    <property type="entry name" value="LRR_dom_sf"/>
</dbReference>
<gene>
    <name evidence="1" type="ORF">BDV98DRAFT_567251</name>
</gene>
<dbReference type="STRING" id="1884261.A0A5C3QJA3"/>
<dbReference type="Gene3D" id="1.20.1280.50">
    <property type="match status" value="1"/>
</dbReference>
<organism evidence="1 2">
    <name type="scientific">Pterulicium gracile</name>
    <dbReference type="NCBI Taxonomy" id="1884261"/>
    <lineage>
        <taxon>Eukaryota</taxon>
        <taxon>Fungi</taxon>
        <taxon>Dikarya</taxon>
        <taxon>Basidiomycota</taxon>
        <taxon>Agaricomycotina</taxon>
        <taxon>Agaricomycetes</taxon>
        <taxon>Agaricomycetidae</taxon>
        <taxon>Agaricales</taxon>
        <taxon>Pleurotineae</taxon>
        <taxon>Pterulaceae</taxon>
        <taxon>Pterulicium</taxon>
    </lineage>
</organism>
<dbReference type="EMBL" id="ML178824">
    <property type="protein sequence ID" value="TFL01617.1"/>
    <property type="molecule type" value="Genomic_DNA"/>
</dbReference>
<dbReference type="SUPFAM" id="SSF52047">
    <property type="entry name" value="RNI-like"/>
    <property type="match status" value="1"/>
</dbReference>
<accession>A0A5C3QJA3</accession>
<dbReference type="Proteomes" id="UP000305067">
    <property type="component" value="Unassembled WGS sequence"/>
</dbReference>
<keyword evidence="2" id="KW-1185">Reference proteome</keyword>
<evidence type="ECO:0008006" key="3">
    <source>
        <dbReference type="Google" id="ProtNLM"/>
    </source>
</evidence>
<dbReference type="AlphaFoldDB" id="A0A5C3QJA3"/>